<evidence type="ECO:0000313" key="13">
    <source>
        <dbReference type="EMBL" id="CCH19046.1"/>
    </source>
</evidence>
<evidence type="ECO:0000256" key="11">
    <source>
        <dbReference type="ARBA" id="ARBA00048679"/>
    </source>
</evidence>
<keyword evidence="7" id="KW-0418">Kinase</keyword>
<dbReference type="InterPro" id="IPR027417">
    <property type="entry name" value="P-loop_NTPase"/>
</dbReference>
<dbReference type="Gene3D" id="3.40.50.300">
    <property type="entry name" value="P-loop containing nucleotide triphosphate hydrolases"/>
    <property type="match status" value="1"/>
</dbReference>
<keyword evidence="9" id="KW-0342">GTP-binding</keyword>
<dbReference type="STRING" id="1150864.MILUP08_43963"/>
<dbReference type="GO" id="GO:0005737">
    <property type="term" value="C:cytoplasm"/>
    <property type="evidence" value="ECO:0007669"/>
    <property type="project" value="TreeGrafter"/>
</dbReference>
<dbReference type="Gene3D" id="3.30.310.200">
    <property type="match status" value="1"/>
</dbReference>
<comment type="catalytic activity">
    <reaction evidence="10">
        <text>L-threonyl-[protein] + ATP = O-phospho-L-threonyl-[protein] + ADP + H(+)</text>
        <dbReference type="Rhea" id="RHEA:46608"/>
        <dbReference type="Rhea" id="RHEA-COMP:11060"/>
        <dbReference type="Rhea" id="RHEA-COMP:11605"/>
        <dbReference type="ChEBI" id="CHEBI:15378"/>
        <dbReference type="ChEBI" id="CHEBI:30013"/>
        <dbReference type="ChEBI" id="CHEBI:30616"/>
        <dbReference type="ChEBI" id="CHEBI:61977"/>
        <dbReference type="ChEBI" id="CHEBI:456216"/>
        <dbReference type="EC" id="2.7.11.1"/>
    </reaction>
</comment>
<dbReference type="InterPro" id="IPR036388">
    <property type="entry name" value="WH-like_DNA-bd_sf"/>
</dbReference>
<dbReference type="SUPFAM" id="SSF52075">
    <property type="entry name" value="Outer arm dynein light chain 1"/>
    <property type="match status" value="1"/>
</dbReference>
<dbReference type="AlphaFoldDB" id="I0L5E9"/>
<dbReference type="InterPro" id="IPR003591">
    <property type="entry name" value="Leu-rich_rpt_typical-subtyp"/>
</dbReference>
<dbReference type="Pfam" id="PF25497">
    <property type="entry name" value="COR-B"/>
    <property type="match status" value="1"/>
</dbReference>
<comment type="catalytic activity">
    <reaction evidence="11">
        <text>L-seryl-[protein] + ATP = O-phospho-L-seryl-[protein] + ADP + H(+)</text>
        <dbReference type="Rhea" id="RHEA:17989"/>
        <dbReference type="Rhea" id="RHEA-COMP:9863"/>
        <dbReference type="Rhea" id="RHEA-COMP:11604"/>
        <dbReference type="ChEBI" id="CHEBI:15378"/>
        <dbReference type="ChEBI" id="CHEBI:29999"/>
        <dbReference type="ChEBI" id="CHEBI:30616"/>
        <dbReference type="ChEBI" id="CHEBI:83421"/>
        <dbReference type="ChEBI" id="CHEBI:456216"/>
        <dbReference type="EC" id="2.7.11.1"/>
    </reaction>
</comment>
<evidence type="ECO:0000256" key="4">
    <source>
        <dbReference type="ARBA" id="ARBA00022679"/>
    </source>
</evidence>
<dbReference type="InterPro" id="IPR057263">
    <property type="entry name" value="COR-B"/>
</dbReference>
<evidence type="ECO:0000256" key="3">
    <source>
        <dbReference type="ARBA" id="ARBA00022614"/>
    </source>
</evidence>
<evidence type="ECO:0000256" key="1">
    <source>
        <dbReference type="ARBA" id="ARBA00012513"/>
    </source>
</evidence>
<protein>
    <recommendedName>
        <fullName evidence="1">non-specific serine/threonine protein kinase</fullName>
        <ecNumber evidence="1">2.7.11.1</ecNumber>
    </recommendedName>
</protein>
<evidence type="ECO:0000256" key="9">
    <source>
        <dbReference type="ARBA" id="ARBA00023134"/>
    </source>
</evidence>
<dbReference type="PANTHER" id="PTHR48051">
    <property type="match status" value="1"/>
</dbReference>
<dbReference type="InterPro" id="IPR020859">
    <property type="entry name" value="ROC"/>
</dbReference>
<evidence type="ECO:0000313" key="14">
    <source>
        <dbReference type="Proteomes" id="UP000003448"/>
    </source>
</evidence>
<dbReference type="InterPro" id="IPR032675">
    <property type="entry name" value="LRR_dom_sf"/>
</dbReference>
<dbReference type="Pfam" id="PF08477">
    <property type="entry name" value="Roc"/>
    <property type="match status" value="1"/>
</dbReference>
<dbReference type="InterPro" id="IPR001611">
    <property type="entry name" value="Leu-rich_rpt"/>
</dbReference>
<keyword evidence="4" id="KW-0808">Transferase</keyword>
<dbReference type="Proteomes" id="UP000003448">
    <property type="component" value="Unassembled WGS sequence"/>
</dbReference>
<keyword evidence="14" id="KW-1185">Reference proteome</keyword>
<dbReference type="SMART" id="SM00175">
    <property type="entry name" value="RAB"/>
    <property type="match status" value="1"/>
</dbReference>
<sequence>MSAVANLGRMGISSLPADLLARTDLEVLSLYGNDIDALPPEIGALDRLEKLDLAGNMLTTLPPEIGDLKQLRELDLGANQLSVLPDELGALPELQLLDLRSNQLTSLPTTLAPLLMRGQLTIRLDDNPLNHALAETLRRGDAALGAYLQSLEDGVPQFEAKVLLVGEGNVGKTSLVGALNDEQFVPGRPTTHGIQIRELTLPHPYLDETLTLRTWDFGGQEIYRVTHQFFFSRRAIYLLVWHPREGQEQGEVEGWLRRIRLRVGTAASVMIVATHADERRPELDFPRLREVFPDMLAGQYAVDSETNNGVWALRDAIAAEAARLPQMGQLASRRWASARDAILAQAGAQPQMSFEDFSAICRRHRVRDDEIGHLAELLHDLGQIIYYGDDDGLRDIVILNPEWLTKAISHVMEDRGVRADDGILDHHELRRIWRRRDDGLSYNPVHHPFFLRLMEKFDVSYRLSDGDRSLIAQLVPFERPALPWEASHPVADGRRVLRLTCELDESAPPGLVAWLTVRHHDASTGRHWRRGVFLRHPIDAYQSEALVELEADHKLAIEVRAPSPDLFFNVLRDSLERLLTTRWPGLPFKLFVPCPSRGAGGVACAGRFPLDGLIKFRERSMRPPPVHTVGLFDPELTSWPSNRQEVMLPCLTCQRDHDVAGLLTGFVVPQPFGVELNRLERRLSTLSQEVGLIGDHMAETASFAADTAHHLRRLVQAVGTEVTDCPRLFTVATIPPVGWRRFWFGQRSIRITLWCEQPGEWHTWDGASYVLTQPRAWLRTAAPYLNLVFKTLRLVYPVAASVASYVTPDLDKAQRELDLMKSLVDALPTSLAEDALTPPESRHTLSVAEGAALRSFKVLLMQLDATRAFGGLGRVLTPTGEFLWVCPSHRRLHDPGLPVLPA</sequence>
<dbReference type="EMBL" id="CAIE01000031">
    <property type="protein sequence ID" value="CCH19046.1"/>
    <property type="molecule type" value="Genomic_DNA"/>
</dbReference>
<dbReference type="PROSITE" id="PS51424">
    <property type="entry name" value="ROC"/>
    <property type="match status" value="1"/>
</dbReference>
<dbReference type="Gene3D" id="1.10.10.2200">
    <property type="match status" value="1"/>
</dbReference>
<dbReference type="OrthoDB" id="498873at2"/>
<keyword evidence="6" id="KW-0547">Nucleotide-binding</keyword>
<accession>I0L5E9</accession>
<dbReference type="EC" id="2.7.11.1" evidence="1"/>
<dbReference type="GO" id="GO:0005524">
    <property type="term" value="F:ATP binding"/>
    <property type="evidence" value="ECO:0007669"/>
    <property type="project" value="UniProtKB-KW"/>
</dbReference>
<dbReference type="Gene3D" id="3.80.10.10">
    <property type="entry name" value="Ribonuclease Inhibitor"/>
    <property type="match status" value="1"/>
</dbReference>
<evidence type="ECO:0000256" key="5">
    <source>
        <dbReference type="ARBA" id="ARBA00022737"/>
    </source>
</evidence>
<proteinExistence type="predicted"/>
<dbReference type="eggNOG" id="COG4886">
    <property type="taxonomic scope" value="Bacteria"/>
</dbReference>
<evidence type="ECO:0000256" key="7">
    <source>
        <dbReference type="ARBA" id="ARBA00022777"/>
    </source>
</evidence>
<comment type="caution">
    <text evidence="13">The sequence shown here is derived from an EMBL/GenBank/DDBJ whole genome shotgun (WGS) entry which is preliminary data.</text>
</comment>
<dbReference type="SMART" id="SM00369">
    <property type="entry name" value="LRR_TYP"/>
    <property type="match status" value="4"/>
</dbReference>
<dbReference type="PROSITE" id="PS51450">
    <property type="entry name" value="LRR"/>
    <property type="match status" value="3"/>
</dbReference>
<gene>
    <name evidence="13" type="ORF">MILUP08_43963</name>
</gene>
<reference evidence="14" key="1">
    <citation type="journal article" date="2012" name="J. Bacteriol.">
        <title>Genome Sequence of Micromonospora lupini Lupac 08, Isolated from Root Nodules of Lupinus angustifolius.</title>
        <authorList>
            <person name="Alonso-Vega P."/>
            <person name="Normand P."/>
            <person name="Bacigalupe R."/>
            <person name="Pujic P."/>
            <person name="Lajus A."/>
            <person name="Vallenet D."/>
            <person name="Carro L."/>
            <person name="Coll P."/>
            <person name="Trujillo M.E."/>
        </authorList>
    </citation>
    <scope>NUCLEOTIDE SEQUENCE [LARGE SCALE GENOMIC DNA]</scope>
    <source>
        <strain evidence="14">Lupac 08</strain>
    </source>
</reference>
<keyword evidence="5" id="KW-0677">Repeat</keyword>
<name>I0L5E9_9ACTN</name>
<evidence type="ECO:0000256" key="8">
    <source>
        <dbReference type="ARBA" id="ARBA00022840"/>
    </source>
</evidence>
<dbReference type="eggNOG" id="COG1100">
    <property type="taxonomic scope" value="Bacteria"/>
</dbReference>
<dbReference type="InterPro" id="IPR032171">
    <property type="entry name" value="COR-A"/>
</dbReference>
<organism evidence="13 14">
    <name type="scientific">Micromonospora lupini str. Lupac 08</name>
    <dbReference type="NCBI Taxonomy" id="1150864"/>
    <lineage>
        <taxon>Bacteria</taxon>
        <taxon>Bacillati</taxon>
        <taxon>Actinomycetota</taxon>
        <taxon>Actinomycetes</taxon>
        <taxon>Micromonosporales</taxon>
        <taxon>Micromonosporaceae</taxon>
        <taxon>Micromonospora</taxon>
    </lineage>
</organism>
<feature type="domain" description="Roc" evidence="12">
    <location>
        <begin position="153"/>
        <end position="324"/>
    </location>
</feature>
<dbReference type="RefSeq" id="WP_007460872.1">
    <property type="nucleotide sequence ID" value="NZ_HF570108.1"/>
</dbReference>
<keyword evidence="3" id="KW-0433">Leucine-rich repeat</keyword>
<dbReference type="GO" id="GO:0004674">
    <property type="term" value="F:protein serine/threonine kinase activity"/>
    <property type="evidence" value="ECO:0007669"/>
    <property type="project" value="UniProtKB-KW"/>
</dbReference>
<dbReference type="PANTHER" id="PTHR48051:SF42">
    <property type="entry name" value="LEUCINE-RICH REPEAT-CONTAINING PROTEIN 18-LIKE"/>
    <property type="match status" value="1"/>
</dbReference>
<keyword evidence="2" id="KW-0723">Serine/threonine-protein kinase</keyword>
<dbReference type="SUPFAM" id="SSF52540">
    <property type="entry name" value="P-loop containing nucleoside triphosphate hydrolases"/>
    <property type="match status" value="1"/>
</dbReference>
<dbReference type="SMART" id="SM00364">
    <property type="entry name" value="LRR_BAC"/>
    <property type="match status" value="3"/>
</dbReference>
<dbReference type="Pfam" id="PF13855">
    <property type="entry name" value="LRR_8"/>
    <property type="match status" value="1"/>
</dbReference>
<evidence type="ECO:0000259" key="12">
    <source>
        <dbReference type="PROSITE" id="PS51424"/>
    </source>
</evidence>
<dbReference type="Gene3D" id="1.10.10.10">
    <property type="entry name" value="Winged helix-like DNA-binding domain superfamily/Winged helix DNA-binding domain"/>
    <property type="match status" value="1"/>
</dbReference>
<dbReference type="Pfam" id="PF16095">
    <property type="entry name" value="COR-A"/>
    <property type="match status" value="1"/>
</dbReference>
<evidence type="ECO:0000256" key="10">
    <source>
        <dbReference type="ARBA" id="ARBA00047899"/>
    </source>
</evidence>
<evidence type="ECO:0000256" key="2">
    <source>
        <dbReference type="ARBA" id="ARBA00022527"/>
    </source>
</evidence>
<evidence type="ECO:0000256" key="6">
    <source>
        <dbReference type="ARBA" id="ARBA00022741"/>
    </source>
</evidence>
<dbReference type="PRINTS" id="PR00449">
    <property type="entry name" value="RASTRNSFRMNG"/>
</dbReference>
<dbReference type="InterPro" id="IPR050216">
    <property type="entry name" value="LRR_domain-containing"/>
</dbReference>
<keyword evidence="8" id="KW-0067">ATP-binding</keyword>